<evidence type="ECO:0000313" key="4">
    <source>
        <dbReference type="Proteomes" id="UP000320042"/>
    </source>
</evidence>
<keyword evidence="1" id="KW-0472">Membrane</keyword>
<evidence type="ECO:0000259" key="2">
    <source>
        <dbReference type="Pfam" id="PF01757"/>
    </source>
</evidence>
<dbReference type="GO" id="GO:0016020">
    <property type="term" value="C:membrane"/>
    <property type="evidence" value="ECO:0007669"/>
    <property type="project" value="TreeGrafter"/>
</dbReference>
<keyword evidence="1" id="KW-0812">Transmembrane</keyword>
<feature type="transmembrane region" description="Helical" evidence="1">
    <location>
        <begin position="183"/>
        <end position="202"/>
    </location>
</feature>
<dbReference type="OrthoDB" id="290051at2"/>
<gene>
    <name evidence="3" type="ORF">FPZ43_06705</name>
</gene>
<dbReference type="Proteomes" id="UP000320042">
    <property type="component" value="Unassembled WGS sequence"/>
</dbReference>
<dbReference type="AlphaFoldDB" id="A0A563UGU1"/>
<keyword evidence="3" id="KW-0808">Transferase</keyword>
<organism evidence="3 4">
    <name type="scientific">Mucilaginibacter pallidiroseus</name>
    <dbReference type="NCBI Taxonomy" id="2599295"/>
    <lineage>
        <taxon>Bacteria</taxon>
        <taxon>Pseudomonadati</taxon>
        <taxon>Bacteroidota</taxon>
        <taxon>Sphingobacteriia</taxon>
        <taxon>Sphingobacteriales</taxon>
        <taxon>Sphingobacteriaceae</taxon>
        <taxon>Mucilaginibacter</taxon>
    </lineage>
</organism>
<accession>A0A563UGU1</accession>
<feature type="transmembrane region" description="Helical" evidence="1">
    <location>
        <begin position="288"/>
        <end position="310"/>
    </location>
</feature>
<comment type="caution">
    <text evidence="3">The sequence shown here is derived from an EMBL/GenBank/DDBJ whole genome shotgun (WGS) entry which is preliminary data.</text>
</comment>
<dbReference type="RefSeq" id="WP_146381078.1">
    <property type="nucleotide sequence ID" value="NZ_VOEJ01000002.1"/>
</dbReference>
<keyword evidence="3" id="KW-0012">Acyltransferase</keyword>
<keyword evidence="1" id="KW-1133">Transmembrane helix</keyword>
<dbReference type="PANTHER" id="PTHR23028:SF131">
    <property type="entry name" value="BLR2367 PROTEIN"/>
    <property type="match status" value="1"/>
</dbReference>
<evidence type="ECO:0000313" key="3">
    <source>
        <dbReference type="EMBL" id="TWR30620.1"/>
    </source>
</evidence>
<dbReference type="EMBL" id="VOEJ01000002">
    <property type="protein sequence ID" value="TWR30620.1"/>
    <property type="molecule type" value="Genomic_DNA"/>
</dbReference>
<feature type="transmembrane region" description="Helical" evidence="1">
    <location>
        <begin position="76"/>
        <end position="97"/>
    </location>
</feature>
<dbReference type="GO" id="GO:0016747">
    <property type="term" value="F:acyltransferase activity, transferring groups other than amino-acyl groups"/>
    <property type="evidence" value="ECO:0007669"/>
    <property type="project" value="InterPro"/>
</dbReference>
<keyword evidence="4" id="KW-1185">Reference proteome</keyword>
<dbReference type="InterPro" id="IPR002656">
    <property type="entry name" value="Acyl_transf_3_dom"/>
</dbReference>
<reference evidence="3 4" key="1">
    <citation type="submission" date="2019-07" db="EMBL/GenBank/DDBJ databases">
        <authorList>
            <person name="Kim J."/>
        </authorList>
    </citation>
    <scope>NUCLEOTIDE SEQUENCE [LARGE SCALE GENOMIC DNA]</scope>
    <source>
        <strain evidence="4">dk17</strain>
    </source>
</reference>
<name>A0A563UGU1_9SPHI</name>
<dbReference type="GO" id="GO:0000271">
    <property type="term" value="P:polysaccharide biosynthetic process"/>
    <property type="evidence" value="ECO:0007669"/>
    <property type="project" value="TreeGrafter"/>
</dbReference>
<feature type="transmembrane region" description="Helical" evidence="1">
    <location>
        <begin position="230"/>
        <end position="249"/>
    </location>
</feature>
<feature type="transmembrane region" description="Helical" evidence="1">
    <location>
        <begin position="256"/>
        <end position="276"/>
    </location>
</feature>
<feature type="transmembrane region" description="Helical" evidence="1">
    <location>
        <begin position="7"/>
        <end position="25"/>
    </location>
</feature>
<sequence>MPVKQNRVIDILRFFAACGVALFHFQQPVKHLDDFYRAFCHELRLGVPVFFVISGYCISISLNQSKTPNNFIIRRLFRIFPAYWLSLVIVGVVVIYAKIAHGENDVAVLPKTIKDIIATLTLTTTPFSEILTVNWVYWSLTCELFFYFIIYCIAFLPVKFRLPAISTICVLSVLLPFQNSGYLFFLDHWPAFAFGIAIYYLVYQKHRSLIPIIIAALSMAHILMHRDMIYLGVCITTGLLIIAGEYYPIKKNSLSVLGNYSYAIYLIHVPLGVYVAKDFVNIFVYKYLYLNILVDLLTLLFVALLSKLIYKYVERPFIDLGNKLSS</sequence>
<dbReference type="PANTHER" id="PTHR23028">
    <property type="entry name" value="ACETYLTRANSFERASE"/>
    <property type="match status" value="1"/>
</dbReference>
<dbReference type="Pfam" id="PF01757">
    <property type="entry name" value="Acyl_transf_3"/>
    <property type="match status" value="1"/>
</dbReference>
<evidence type="ECO:0000256" key="1">
    <source>
        <dbReference type="SAM" id="Phobius"/>
    </source>
</evidence>
<dbReference type="InterPro" id="IPR050879">
    <property type="entry name" value="Acyltransferase_3"/>
</dbReference>
<feature type="transmembrane region" description="Helical" evidence="1">
    <location>
        <begin position="45"/>
        <end position="64"/>
    </location>
</feature>
<protein>
    <submittedName>
        <fullName evidence="3">Acyltransferase</fullName>
    </submittedName>
</protein>
<proteinExistence type="predicted"/>
<feature type="domain" description="Acyltransferase 3" evidence="2">
    <location>
        <begin position="9"/>
        <end position="308"/>
    </location>
</feature>